<feature type="domain" description="DUF6383" evidence="2">
    <location>
        <begin position="481"/>
        <end position="554"/>
    </location>
</feature>
<proteinExistence type="predicted"/>
<organism evidence="3 4">
    <name type="scientific">Candidatus Parabacteroides intestinigallinarum</name>
    <dbReference type="NCBI Taxonomy" id="2838722"/>
    <lineage>
        <taxon>Bacteria</taxon>
        <taxon>Pseudomonadati</taxon>
        <taxon>Bacteroidota</taxon>
        <taxon>Bacteroidia</taxon>
        <taxon>Bacteroidales</taxon>
        <taxon>Tannerellaceae</taxon>
        <taxon>Parabacteroides</taxon>
    </lineage>
</organism>
<dbReference type="InterPro" id="IPR026444">
    <property type="entry name" value="Secre_tail"/>
</dbReference>
<dbReference type="AlphaFoldDB" id="A0A9D1XPI2"/>
<evidence type="ECO:0000313" key="4">
    <source>
        <dbReference type="Proteomes" id="UP000823847"/>
    </source>
</evidence>
<protein>
    <submittedName>
        <fullName evidence="3">T9SS type A sorting domain-containing protein</fullName>
    </submittedName>
</protein>
<gene>
    <name evidence="3" type="ORF">H9848_01615</name>
</gene>
<dbReference type="EMBL" id="DXEN01000010">
    <property type="protein sequence ID" value="HIX85291.1"/>
    <property type="molecule type" value="Genomic_DNA"/>
</dbReference>
<accession>A0A9D1XPI2</accession>
<feature type="chain" id="PRO_5038712355" evidence="1">
    <location>
        <begin position="25"/>
        <end position="559"/>
    </location>
</feature>
<keyword evidence="1" id="KW-0732">Signal</keyword>
<feature type="signal peptide" evidence="1">
    <location>
        <begin position="1"/>
        <end position="24"/>
    </location>
</feature>
<reference evidence="3" key="2">
    <citation type="submission" date="2021-04" db="EMBL/GenBank/DDBJ databases">
        <authorList>
            <person name="Gilroy R."/>
        </authorList>
    </citation>
    <scope>NUCLEOTIDE SEQUENCE</scope>
    <source>
        <strain evidence="3">ChiHecec2B26-12326</strain>
    </source>
</reference>
<dbReference type="InterPro" id="IPR045963">
    <property type="entry name" value="DUF6383"/>
</dbReference>
<evidence type="ECO:0000259" key="2">
    <source>
        <dbReference type="Pfam" id="PF19910"/>
    </source>
</evidence>
<reference evidence="3" key="1">
    <citation type="journal article" date="2021" name="PeerJ">
        <title>Extensive microbial diversity within the chicken gut microbiome revealed by metagenomics and culture.</title>
        <authorList>
            <person name="Gilroy R."/>
            <person name="Ravi A."/>
            <person name="Getino M."/>
            <person name="Pursley I."/>
            <person name="Horton D.L."/>
            <person name="Alikhan N.F."/>
            <person name="Baker D."/>
            <person name="Gharbi K."/>
            <person name="Hall N."/>
            <person name="Watson M."/>
            <person name="Adriaenssens E.M."/>
            <person name="Foster-Nyarko E."/>
            <person name="Jarju S."/>
            <person name="Secka A."/>
            <person name="Antonio M."/>
            <person name="Oren A."/>
            <person name="Chaudhuri R.R."/>
            <person name="La Ragione R."/>
            <person name="Hildebrand F."/>
            <person name="Pallen M.J."/>
        </authorList>
    </citation>
    <scope>NUCLEOTIDE SEQUENCE</scope>
    <source>
        <strain evidence="3">ChiHecec2B26-12326</strain>
    </source>
</reference>
<name>A0A9D1XPI2_9BACT</name>
<dbReference type="Pfam" id="PF19910">
    <property type="entry name" value="DUF6383"/>
    <property type="match status" value="1"/>
</dbReference>
<dbReference type="Proteomes" id="UP000823847">
    <property type="component" value="Unassembled WGS sequence"/>
</dbReference>
<evidence type="ECO:0000256" key="1">
    <source>
        <dbReference type="SAM" id="SignalP"/>
    </source>
</evidence>
<evidence type="ECO:0000313" key="3">
    <source>
        <dbReference type="EMBL" id="HIX85291.1"/>
    </source>
</evidence>
<sequence>MKKIFTSISVAAAALFLSVAPTQAQQRQITDQEKVAFVKAAVPAMLDQFKQITGIDIVSFANPDIKDVISSPLFGVQNGMLRAATTTSLTLQPDSVILDLSNVDLGLDGMMGGLAGQFLNSVKLTFGEYKDFTMTTPDGQGIEVSIPQTISTNLLGMFDVSLNVAIGDKTGLLPFNSLSANLDLGGLDAFLGSMGIESGSLFTMKETGSNGKYAYDITLGETLRALIASGMIAEDTEEDPDATIEITIPENVLINVDMSTVQTSATIDASVSTVQPTATLPMGDATVYLNAKELLNGGFKTDSIVFVSYEDGEIADYDKVEISNTVELDKNAVKRVFTTYYKDETTNGEWKFDTEKTRYWVGNHELDNKNLIYSLMQGLIADMTAGTLTTSFELVTTTKVDDPESEGVITEIIDAETSMGTEGGLINILVDDGNEENGEILNVEVNIPLNSKTVSAAFKLKSSDSPIATLYLTSNMMSIITDNEAIENDVQALKVSSTPNGLYVQNGKGNYVIINMVGKVVANGIITSDQQYINLSIPKGIYMISINQEGEQKTIKFAK</sequence>
<dbReference type="NCBIfam" id="TIGR04183">
    <property type="entry name" value="Por_Secre_tail"/>
    <property type="match status" value="1"/>
</dbReference>
<comment type="caution">
    <text evidence="3">The sequence shown here is derived from an EMBL/GenBank/DDBJ whole genome shotgun (WGS) entry which is preliminary data.</text>
</comment>